<keyword evidence="1" id="KW-0472">Membrane</keyword>
<gene>
    <name evidence="2" type="ORF">ACFQE6_33495</name>
</gene>
<keyword evidence="3" id="KW-1185">Reference proteome</keyword>
<keyword evidence="1" id="KW-0812">Transmembrane</keyword>
<protein>
    <submittedName>
        <fullName evidence="2">Uncharacterized protein</fullName>
    </submittedName>
</protein>
<accession>A0ABD5T2L3</accession>
<dbReference type="AlphaFoldDB" id="A0ABD5T2L3"/>
<name>A0ABD5T2L3_9EURY</name>
<feature type="transmembrane region" description="Helical" evidence="1">
    <location>
        <begin position="69"/>
        <end position="87"/>
    </location>
</feature>
<evidence type="ECO:0000313" key="3">
    <source>
        <dbReference type="Proteomes" id="UP001596383"/>
    </source>
</evidence>
<comment type="caution">
    <text evidence="2">The sequence shown here is derived from an EMBL/GenBank/DDBJ whole genome shotgun (WGS) entry which is preliminary data.</text>
</comment>
<dbReference type="Proteomes" id="UP001596383">
    <property type="component" value="Unassembled WGS sequence"/>
</dbReference>
<dbReference type="RefSeq" id="WP_273742388.1">
    <property type="nucleotide sequence ID" value="NZ_JAQIVI010000821.1"/>
</dbReference>
<feature type="transmembrane region" description="Helical" evidence="1">
    <location>
        <begin position="93"/>
        <end position="116"/>
    </location>
</feature>
<keyword evidence="1" id="KW-1133">Transmembrane helix</keyword>
<sequence length="128" mass="13229">MVSRELSAQIGAFSVAFLLLLVAAYFDVGVGTGPAAIAVALLFNGIIFGGAHLYLALRGDDGMVPVEARWRYVAMLGGLLGGGALVYGGDRTIATVTLSTIGIAVMALAVSSYLVTETIASYRDTRAE</sequence>
<evidence type="ECO:0000256" key="1">
    <source>
        <dbReference type="SAM" id="Phobius"/>
    </source>
</evidence>
<dbReference type="EMBL" id="JBHSWV010000821">
    <property type="protein sequence ID" value="MFC6769781.1"/>
    <property type="molecule type" value="Genomic_DNA"/>
</dbReference>
<proteinExistence type="predicted"/>
<feature type="transmembrane region" description="Helical" evidence="1">
    <location>
        <begin position="36"/>
        <end position="57"/>
    </location>
</feature>
<reference evidence="2 3" key="1">
    <citation type="journal article" date="2019" name="Int. J. Syst. Evol. Microbiol.">
        <title>The Global Catalogue of Microorganisms (GCM) 10K type strain sequencing project: providing services to taxonomists for standard genome sequencing and annotation.</title>
        <authorList>
            <consortium name="The Broad Institute Genomics Platform"/>
            <consortium name="The Broad Institute Genome Sequencing Center for Infectious Disease"/>
            <person name="Wu L."/>
            <person name="Ma J."/>
        </authorList>
    </citation>
    <scope>NUCLEOTIDE SEQUENCE [LARGE SCALE GENOMIC DNA]</scope>
    <source>
        <strain evidence="2 3">LMG 29247</strain>
    </source>
</reference>
<organism evidence="2 3">
    <name type="scientific">Natrinema soli</name>
    <dbReference type="NCBI Taxonomy" id="1930624"/>
    <lineage>
        <taxon>Archaea</taxon>
        <taxon>Methanobacteriati</taxon>
        <taxon>Methanobacteriota</taxon>
        <taxon>Stenosarchaea group</taxon>
        <taxon>Halobacteria</taxon>
        <taxon>Halobacteriales</taxon>
        <taxon>Natrialbaceae</taxon>
        <taxon>Natrinema</taxon>
    </lineage>
</organism>
<evidence type="ECO:0000313" key="2">
    <source>
        <dbReference type="EMBL" id="MFC6769781.1"/>
    </source>
</evidence>